<evidence type="ECO:0000313" key="8">
    <source>
        <dbReference type="Proteomes" id="UP000609531"/>
    </source>
</evidence>
<dbReference type="GO" id="GO:0051287">
    <property type="term" value="F:NAD binding"/>
    <property type="evidence" value="ECO:0007669"/>
    <property type="project" value="InterPro"/>
</dbReference>
<keyword evidence="3" id="KW-0520">NAD</keyword>
<dbReference type="AlphaFoldDB" id="A0A934ILE2"/>
<dbReference type="Proteomes" id="UP000609531">
    <property type="component" value="Unassembled WGS sequence"/>
</dbReference>
<evidence type="ECO:0000256" key="3">
    <source>
        <dbReference type="ARBA" id="ARBA00023027"/>
    </source>
</evidence>
<comment type="similarity">
    <text evidence="1 4">Belongs to the D-isomer specific 2-hydroxyacid dehydrogenase family.</text>
</comment>
<feature type="domain" description="D-isomer specific 2-hydroxyacid dehydrogenase NAD-binding" evidence="6">
    <location>
        <begin position="104"/>
        <end position="282"/>
    </location>
</feature>
<dbReference type="SUPFAM" id="SSF52283">
    <property type="entry name" value="Formate/glycerate dehydrogenase catalytic domain-like"/>
    <property type="match status" value="1"/>
</dbReference>
<dbReference type="InterPro" id="IPR029753">
    <property type="entry name" value="D-isomer_DH_CS"/>
</dbReference>
<dbReference type="EMBL" id="JAEKJA010000001">
    <property type="protein sequence ID" value="MBJ3774458.1"/>
    <property type="molecule type" value="Genomic_DNA"/>
</dbReference>
<keyword evidence="2 4" id="KW-0560">Oxidoreductase</keyword>
<dbReference type="PANTHER" id="PTHR42789">
    <property type="entry name" value="D-ISOMER SPECIFIC 2-HYDROXYACID DEHYDROGENASE FAMILY PROTEIN (AFU_ORTHOLOGUE AFUA_6G10090)"/>
    <property type="match status" value="1"/>
</dbReference>
<dbReference type="RefSeq" id="WP_198880338.1">
    <property type="nucleotide sequence ID" value="NZ_JAEKJA010000001.1"/>
</dbReference>
<dbReference type="GO" id="GO:0016616">
    <property type="term" value="F:oxidoreductase activity, acting on the CH-OH group of donors, NAD or NADP as acceptor"/>
    <property type="evidence" value="ECO:0007669"/>
    <property type="project" value="InterPro"/>
</dbReference>
<evidence type="ECO:0000259" key="6">
    <source>
        <dbReference type="Pfam" id="PF02826"/>
    </source>
</evidence>
<proteinExistence type="inferred from homology"/>
<gene>
    <name evidence="7" type="ORF">JCR33_02095</name>
</gene>
<dbReference type="PANTHER" id="PTHR42789:SF1">
    <property type="entry name" value="D-ISOMER SPECIFIC 2-HYDROXYACID DEHYDROGENASE FAMILY PROTEIN (AFU_ORTHOLOGUE AFUA_6G10090)"/>
    <property type="match status" value="1"/>
</dbReference>
<evidence type="ECO:0000259" key="5">
    <source>
        <dbReference type="Pfam" id="PF00389"/>
    </source>
</evidence>
<feature type="domain" description="D-isomer specific 2-hydroxyacid dehydrogenase catalytic" evidence="5">
    <location>
        <begin position="4"/>
        <end position="314"/>
    </location>
</feature>
<dbReference type="CDD" id="cd12173">
    <property type="entry name" value="PGDH_4"/>
    <property type="match status" value="1"/>
</dbReference>
<dbReference type="Pfam" id="PF00389">
    <property type="entry name" value="2-Hacid_dh"/>
    <property type="match status" value="1"/>
</dbReference>
<dbReference type="Gene3D" id="3.40.50.720">
    <property type="entry name" value="NAD(P)-binding Rossmann-like Domain"/>
    <property type="match status" value="2"/>
</dbReference>
<dbReference type="Pfam" id="PF02826">
    <property type="entry name" value="2-Hacid_dh_C"/>
    <property type="match status" value="1"/>
</dbReference>
<evidence type="ECO:0000256" key="4">
    <source>
        <dbReference type="RuleBase" id="RU003719"/>
    </source>
</evidence>
<name>A0A934ILE2_9HYPH</name>
<protein>
    <submittedName>
        <fullName evidence="7">Hydroxyacid dehydrogenase</fullName>
    </submittedName>
</protein>
<evidence type="ECO:0000256" key="2">
    <source>
        <dbReference type="ARBA" id="ARBA00023002"/>
    </source>
</evidence>
<keyword evidence="8" id="KW-1185">Reference proteome</keyword>
<dbReference type="InterPro" id="IPR050857">
    <property type="entry name" value="D-2-hydroxyacid_DH"/>
</dbReference>
<evidence type="ECO:0000313" key="7">
    <source>
        <dbReference type="EMBL" id="MBJ3774458.1"/>
    </source>
</evidence>
<comment type="caution">
    <text evidence="7">The sequence shown here is derived from an EMBL/GenBank/DDBJ whole genome shotgun (WGS) entry which is preliminary data.</text>
</comment>
<dbReference type="SUPFAM" id="SSF51735">
    <property type="entry name" value="NAD(P)-binding Rossmann-fold domains"/>
    <property type="match status" value="1"/>
</dbReference>
<accession>A0A934ILE2</accession>
<dbReference type="PROSITE" id="PS00671">
    <property type="entry name" value="D_2_HYDROXYACID_DH_3"/>
    <property type="match status" value="1"/>
</dbReference>
<dbReference type="InterPro" id="IPR036291">
    <property type="entry name" value="NAD(P)-bd_dom_sf"/>
</dbReference>
<evidence type="ECO:0000256" key="1">
    <source>
        <dbReference type="ARBA" id="ARBA00005854"/>
    </source>
</evidence>
<dbReference type="InterPro" id="IPR006140">
    <property type="entry name" value="D-isomer_DH_NAD-bd"/>
</dbReference>
<organism evidence="7 8">
    <name type="scientific">Acuticoccus mangrovi</name>
    <dbReference type="NCBI Taxonomy" id="2796142"/>
    <lineage>
        <taxon>Bacteria</taxon>
        <taxon>Pseudomonadati</taxon>
        <taxon>Pseudomonadota</taxon>
        <taxon>Alphaproteobacteria</taxon>
        <taxon>Hyphomicrobiales</taxon>
        <taxon>Amorphaceae</taxon>
        <taxon>Acuticoccus</taxon>
    </lineage>
</organism>
<reference evidence="7" key="1">
    <citation type="submission" date="2020-12" db="EMBL/GenBank/DDBJ databases">
        <title>Bacterial taxonomy.</title>
        <authorList>
            <person name="Pan X."/>
        </authorList>
    </citation>
    <scope>NUCLEOTIDE SEQUENCE</scope>
    <source>
        <strain evidence="7">B2012</strain>
    </source>
</reference>
<sequence length="324" mass="34517">MICLVIQPIHPKGLALLADAGIETRLASAATMDVVANEIADCDAAITRNAGLNRAAMEAAPKLKVLGNHGIGVDPVDVVYASEIGLPIVFTPYGNVQSVAELVFAHLFAIEKRVREADAAVREGNFDYRYTRDFREVTEKRLLIVGFGRIGRRTADIAKAAFQMEVSVHSPSVPEADIVAAGFTPAPDLPVALKSADYVSLHQTLTDKTRGMFDAALLGAMKPGAILINTARGALVDPQALADAVTGGHLRGAAMDVFAPEPPPADHPWLTLPGILLSPHIGGATEEALERTAMQTAGQVVDVLNGRRPEYLVNPTVWERRRGA</sequence>
<dbReference type="InterPro" id="IPR006139">
    <property type="entry name" value="D-isomer_2_OHA_DH_cat_dom"/>
</dbReference>